<comment type="caution">
    <text evidence="1">The sequence shown here is derived from an EMBL/GenBank/DDBJ whole genome shotgun (WGS) entry which is preliminary data.</text>
</comment>
<keyword evidence="2" id="KW-1185">Reference proteome</keyword>
<organism evidence="1 2">
    <name type="scientific">Allacma fusca</name>
    <dbReference type="NCBI Taxonomy" id="39272"/>
    <lineage>
        <taxon>Eukaryota</taxon>
        <taxon>Metazoa</taxon>
        <taxon>Ecdysozoa</taxon>
        <taxon>Arthropoda</taxon>
        <taxon>Hexapoda</taxon>
        <taxon>Collembola</taxon>
        <taxon>Symphypleona</taxon>
        <taxon>Sminthuridae</taxon>
        <taxon>Allacma</taxon>
    </lineage>
</organism>
<dbReference type="EMBL" id="CAJVCH010101849">
    <property type="protein sequence ID" value="CAG7723714.1"/>
    <property type="molecule type" value="Genomic_DNA"/>
</dbReference>
<reference evidence="1" key="1">
    <citation type="submission" date="2021-06" db="EMBL/GenBank/DDBJ databases">
        <authorList>
            <person name="Hodson N. C."/>
            <person name="Mongue J. A."/>
            <person name="Jaron S. K."/>
        </authorList>
    </citation>
    <scope>NUCLEOTIDE SEQUENCE</scope>
</reference>
<dbReference type="PANTHER" id="PTHR40552">
    <property type="entry name" value="AT05186P-RELATED"/>
    <property type="match status" value="1"/>
</dbReference>
<dbReference type="PANTHER" id="PTHR40552:SF6">
    <property type="entry name" value="FI09606P-RELATED"/>
    <property type="match status" value="1"/>
</dbReference>
<evidence type="ECO:0000313" key="2">
    <source>
        <dbReference type="Proteomes" id="UP000708208"/>
    </source>
</evidence>
<name>A0A8J2KD14_9HEXA</name>
<evidence type="ECO:0000313" key="1">
    <source>
        <dbReference type="EMBL" id="CAG7723714.1"/>
    </source>
</evidence>
<dbReference type="Proteomes" id="UP000708208">
    <property type="component" value="Unassembled WGS sequence"/>
</dbReference>
<gene>
    <name evidence="1" type="ORF">AFUS01_LOCUS12782</name>
</gene>
<dbReference type="OrthoDB" id="7916681at2759"/>
<protein>
    <submittedName>
        <fullName evidence="1">Uncharacterized protein</fullName>
    </submittedName>
</protein>
<sequence length="346" mass="39963">MTKQRKSSDLKNKASGPLKRTIHGRICIRYFAHITKYLAQNWDQIFAAFLEITKPPESPTRKKMKSRTPVFLQLSQEYTTWINRKTKALTWEHKPSLKRFSTIDDLHEHYKKRKLEDFPPRLIIPTGQIRRQKSWDIIRGYFSQDSFSASGNQCTAIAVTSIVWATQFGLSTFTRDTIDQILWLGKDYYSICRRRAAVKKWITGYGSGVLDILAGDYPHRLETSLEKFWESEYLYAIVTINNKSMAIAKDGEFFYVFDSHSNDKNGKYYPDNTEIGTACIKKYYPSVCRFRDISDDLHSNNSPVEEPENFDNLGVGEDLPFLYSITPVMVTSTEREPPCQQNPAGG</sequence>
<dbReference type="AlphaFoldDB" id="A0A8J2KD14"/>
<proteinExistence type="predicted"/>
<accession>A0A8J2KD14</accession>